<comment type="caution">
    <text evidence="1">The sequence shown here is derived from an EMBL/GenBank/DDBJ whole genome shotgun (WGS) entry which is preliminary data.</text>
</comment>
<name>A0A8X7CH26_9ARAC</name>
<accession>A0A8X7CH26</accession>
<organism evidence="1 2">
    <name type="scientific">Trichonephila inaurata madagascariensis</name>
    <dbReference type="NCBI Taxonomy" id="2747483"/>
    <lineage>
        <taxon>Eukaryota</taxon>
        <taxon>Metazoa</taxon>
        <taxon>Ecdysozoa</taxon>
        <taxon>Arthropoda</taxon>
        <taxon>Chelicerata</taxon>
        <taxon>Arachnida</taxon>
        <taxon>Araneae</taxon>
        <taxon>Araneomorphae</taxon>
        <taxon>Entelegynae</taxon>
        <taxon>Araneoidea</taxon>
        <taxon>Nephilidae</taxon>
        <taxon>Trichonephila</taxon>
        <taxon>Trichonephila inaurata</taxon>
    </lineage>
</organism>
<protein>
    <submittedName>
        <fullName evidence="1">Uncharacterized protein</fullName>
    </submittedName>
</protein>
<proteinExistence type="predicted"/>
<dbReference type="Proteomes" id="UP000886998">
    <property type="component" value="Unassembled WGS sequence"/>
</dbReference>
<reference evidence="1" key="1">
    <citation type="submission" date="2020-08" db="EMBL/GenBank/DDBJ databases">
        <title>Multicomponent nature underlies the extraordinary mechanical properties of spider dragline silk.</title>
        <authorList>
            <person name="Kono N."/>
            <person name="Nakamura H."/>
            <person name="Mori M."/>
            <person name="Yoshida Y."/>
            <person name="Ohtoshi R."/>
            <person name="Malay A.D."/>
            <person name="Moran D.A.P."/>
            <person name="Tomita M."/>
            <person name="Numata K."/>
            <person name="Arakawa K."/>
        </authorList>
    </citation>
    <scope>NUCLEOTIDE SEQUENCE</scope>
</reference>
<dbReference type="EMBL" id="BMAV01019353">
    <property type="protein sequence ID" value="GFY72319.1"/>
    <property type="molecule type" value="Genomic_DNA"/>
</dbReference>
<dbReference type="AlphaFoldDB" id="A0A8X7CH26"/>
<sequence length="89" mass="10626">MYVSLKKTSSGKRPKKKCFLGNMYRKKSVSEKEKPHFNIYGWLKERDIRRDDGLPDDERLSRDFNIVRGNELLEFMQNPEAEVDNKMSR</sequence>
<evidence type="ECO:0000313" key="1">
    <source>
        <dbReference type="EMBL" id="GFY72319.1"/>
    </source>
</evidence>
<keyword evidence="2" id="KW-1185">Reference proteome</keyword>
<evidence type="ECO:0000313" key="2">
    <source>
        <dbReference type="Proteomes" id="UP000886998"/>
    </source>
</evidence>
<gene>
    <name evidence="1" type="ORF">TNIN_418571</name>
</gene>